<keyword evidence="3" id="KW-1185">Reference proteome</keyword>
<feature type="region of interest" description="Disordered" evidence="1">
    <location>
        <begin position="1"/>
        <end position="26"/>
    </location>
</feature>
<reference evidence="2 3" key="1">
    <citation type="journal article" date="2018" name="Biotechnol. Biofuels">
        <title>Integrative visual omics of the white-rot fungus Polyporus brumalis exposes the biotechnological potential of its oxidative enzymes for delignifying raw plant biomass.</title>
        <authorList>
            <person name="Miyauchi S."/>
            <person name="Rancon A."/>
            <person name="Drula E."/>
            <person name="Hage H."/>
            <person name="Chaduli D."/>
            <person name="Favel A."/>
            <person name="Grisel S."/>
            <person name="Henrissat B."/>
            <person name="Herpoel-Gimbert I."/>
            <person name="Ruiz-Duenas F.J."/>
            <person name="Chevret D."/>
            <person name="Hainaut M."/>
            <person name="Lin J."/>
            <person name="Wang M."/>
            <person name="Pangilinan J."/>
            <person name="Lipzen A."/>
            <person name="Lesage-Meessen L."/>
            <person name="Navarro D."/>
            <person name="Riley R."/>
            <person name="Grigoriev I.V."/>
            <person name="Zhou S."/>
            <person name="Raouche S."/>
            <person name="Rosso M.N."/>
        </authorList>
    </citation>
    <scope>NUCLEOTIDE SEQUENCE [LARGE SCALE GENOMIC DNA]</scope>
    <source>
        <strain evidence="2 3">BRFM 1820</strain>
    </source>
</reference>
<dbReference type="AlphaFoldDB" id="A0A371CXV0"/>
<dbReference type="EMBL" id="KZ857441">
    <property type="protein sequence ID" value="RDX45091.1"/>
    <property type="molecule type" value="Genomic_DNA"/>
</dbReference>
<sequence>MESGASALPRNSELSHFMPPPQQPEDWLPRCKDTLTLSPSLPYMATPPIPEELRDHCKVLYGCKITEAHISRYLEEERIENVPEDEVSRRRYKSALLRSVADELEMGFLTQYHMALRTGRPSDRPDEDMVYWAYGSFGYSYYPKIPSAEILKVFMSKLHIRDVSPAWY</sequence>
<organism evidence="2 3">
    <name type="scientific">Lentinus brumalis</name>
    <dbReference type="NCBI Taxonomy" id="2498619"/>
    <lineage>
        <taxon>Eukaryota</taxon>
        <taxon>Fungi</taxon>
        <taxon>Dikarya</taxon>
        <taxon>Basidiomycota</taxon>
        <taxon>Agaricomycotina</taxon>
        <taxon>Agaricomycetes</taxon>
        <taxon>Polyporales</taxon>
        <taxon>Polyporaceae</taxon>
        <taxon>Lentinus</taxon>
    </lineage>
</organism>
<dbReference type="OrthoDB" id="2749263at2759"/>
<evidence type="ECO:0000313" key="3">
    <source>
        <dbReference type="Proteomes" id="UP000256964"/>
    </source>
</evidence>
<name>A0A371CXV0_9APHY</name>
<proteinExistence type="predicted"/>
<gene>
    <name evidence="2" type="ORF">OH76DRAFT_1408363</name>
</gene>
<protein>
    <submittedName>
        <fullName evidence="2">Uncharacterized protein</fullName>
    </submittedName>
</protein>
<dbReference type="Proteomes" id="UP000256964">
    <property type="component" value="Unassembled WGS sequence"/>
</dbReference>
<accession>A0A371CXV0</accession>
<evidence type="ECO:0000256" key="1">
    <source>
        <dbReference type="SAM" id="MobiDB-lite"/>
    </source>
</evidence>
<evidence type="ECO:0000313" key="2">
    <source>
        <dbReference type="EMBL" id="RDX45091.1"/>
    </source>
</evidence>